<dbReference type="EMBL" id="JACHMI010000001">
    <property type="protein sequence ID" value="MBB6545911.1"/>
    <property type="molecule type" value="Genomic_DNA"/>
</dbReference>
<evidence type="ECO:0000313" key="7">
    <source>
        <dbReference type="EMBL" id="MBB6545911.1"/>
    </source>
</evidence>
<reference evidence="7 8" key="1">
    <citation type="submission" date="2020-08" db="EMBL/GenBank/DDBJ databases">
        <title>Sequencing the genomes of 1000 actinobacteria strains.</title>
        <authorList>
            <person name="Klenk H.-P."/>
        </authorList>
    </citation>
    <scope>NUCLEOTIDE SEQUENCE [LARGE SCALE GENOMIC DNA]</scope>
    <source>
        <strain evidence="7 8">DSM 43768</strain>
    </source>
</reference>
<feature type="region of interest" description="Disordered" evidence="5">
    <location>
        <begin position="165"/>
        <end position="189"/>
    </location>
</feature>
<keyword evidence="3 4" id="KW-0378">Hydrolase</keyword>
<evidence type="ECO:0000256" key="3">
    <source>
        <dbReference type="ARBA" id="ARBA00022801"/>
    </source>
</evidence>
<feature type="domain" description="Nudix hydrolase" evidence="6">
    <location>
        <begin position="5"/>
        <end position="150"/>
    </location>
</feature>
<proteinExistence type="inferred from homology"/>
<dbReference type="PROSITE" id="PS00893">
    <property type="entry name" value="NUDIX_BOX"/>
    <property type="match status" value="1"/>
</dbReference>
<protein>
    <submittedName>
        <fullName evidence="7">8-oxo-dGTP pyrophosphatase MutT (NUDIX family)</fullName>
    </submittedName>
</protein>
<organism evidence="7 8">
    <name type="scientific">Nonomuraea rubra</name>
    <dbReference type="NCBI Taxonomy" id="46180"/>
    <lineage>
        <taxon>Bacteria</taxon>
        <taxon>Bacillati</taxon>
        <taxon>Actinomycetota</taxon>
        <taxon>Actinomycetes</taxon>
        <taxon>Streptosporangiales</taxon>
        <taxon>Streptosporangiaceae</taxon>
        <taxon>Nonomuraea</taxon>
    </lineage>
</organism>
<dbReference type="Proteomes" id="UP000565579">
    <property type="component" value="Unassembled WGS sequence"/>
</dbReference>
<name>A0A7X0TW06_9ACTN</name>
<dbReference type="PROSITE" id="PS51462">
    <property type="entry name" value="NUDIX"/>
    <property type="match status" value="1"/>
</dbReference>
<keyword evidence="8" id="KW-1185">Reference proteome</keyword>
<dbReference type="Gene3D" id="3.90.79.10">
    <property type="entry name" value="Nucleoside Triphosphate Pyrophosphohydrolase"/>
    <property type="match status" value="1"/>
</dbReference>
<comment type="caution">
    <text evidence="7">The sequence shown here is derived from an EMBL/GenBank/DDBJ whole genome shotgun (WGS) entry which is preliminary data.</text>
</comment>
<dbReference type="PANTHER" id="PTHR43046:SF14">
    <property type="entry name" value="MUTT_NUDIX FAMILY PROTEIN"/>
    <property type="match status" value="1"/>
</dbReference>
<dbReference type="RefSeq" id="WP_185100687.1">
    <property type="nucleotide sequence ID" value="NZ_BAAAXY010000318.1"/>
</dbReference>
<accession>A0A7X0TW06</accession>
<evidence type="ECO:0000256" key="4">
    <source>
        <dbReference type="RuleBase" id="RU003476"/>
    </source>
</evidence>
<evidence type="ECO:0000259" key="6">
    <source>
        <dbReference type="PROSITE" id="PS51462"/>
    </source>
</evidence>
<comment type="cofactor">
    <cofactor evidence="1">
        <name>Mg(2+)</name>
        <dbReference type="ChEBI" id="CHEBI:18420"/>
    </cofactor>
</comment>
<dbReference type="InterPro" id="IPR020084">
    <property type="entry name" value="NUDIX_hydrolase_CS"/>
</dbReference>
<dbReference type="InterPro" id="IPR015797">
    <property type="entry name" value="NUDIX_hydrolase-like_dom_sf"/>
</dbReference>
<comment type="similarity">
    <text evidence="2 4">Belongs to the Nudix hydrolase family.</text>
</comment>
<dbReference type="InterPro" id="IPR020476">
    <property type="entry name" value="Nudix_hydrolase"/>
</dbReference>
<dbReference type="AlphaFoldDB" id="A0A7X0TW06"/>
<dbReference type="PANTHER" id="PTHR43046">
    <property type="entry name" value="GDP-MANNOSE MANNOSYL HYDROLASE"/>
    <property type="match status" value="1"/>
</dbReference>
<gene>
    <name evidence="7" type="ORF">HD593_000706</name>
</gene>
<evidence type="ECO:0000256" key="2">
    <source>
        <dbReference type="ARBA" id="ARBA00005582"/>
    </source>
</evidence>
<evidence type="ECO:0000256" key="1">
    <source>
        <dbReference type="ARBA" id="ARBA00001946"/>
    </source>
</evidence>
<evidence type="ECO:0000313" key="8">
    <source>
        <dbReference type="Proteomes" id="UP000565579"/>
    </source>
</evidence>
<dbReference type="InterPro" id="IPR000086">
    <property type="entry name" value="NUDIX_hydrolase_dom"/>
</dbReference>
<evidence type="ECO:0000256" key="5">
    <source>
        <dbReference type="SAM" id="MobiDB-lite"/>
    </source>
</evidence>
<dbReference type="Pfam" id="PF00293">
    <property type="entry name" value="NUDIX"/>
    <property type="match status" value="1"/>
</dbReference>
<sequence length="189" mass="20942">MPERISRSTARVLLVDSVDRLLLYRGLLLQVEKPFYAWFTPGGAVDPGETLHQAAARELREELGYVIAPSALGPVVATSSGTWSLRGEMFTSVDSYFFLRVSDLKVDTSGMDDEERQTTDRFEWWAVPQLRSAAELVVPAGLPALMDLLLQGNLPAQPIELPWHLPSTGPRRTGSDVALQPRKPYSHPS</sequence>
<dbReference type="SUPFAM" id="SSF55811">
    <property type="entry name" value="Nudix"/>
    <property type="match status" value="1"/>
</dbReference>
<dbReference type="GO" id="GO:0016787">
    <property type="term" value="F:hydrolase activity"/>
    <property type="evidence" value="ECO:0007669"/>
    <property type="project" value="UniProtKB-KW"/>
</dbReference>
<dbReference type="PRINTS" id="PR00502">
    <property type="entry name" value="NUDIXFAMILY"/>
</dbReference>
<dbReference type="CDD" id="cd04685">
    <property type="entry name" value="NUDIX_Hydrolase"/>
    <property type="match status" value="1"/>
</dbReference>